<evidence type="ECO:0000313" key="1">
    <source>
        <dbReference type="EMBL" id="MBX23558.1"/>
    </source>
</evidence>
<name>A0A2P2M027_RHIMU</name>
<protein>
    <submittedName>
        <fullName evidence="1">Uncharacterized protein LOC103325479</fullName>
    </submittedName>
</protein>
<dbReference type="AlphaFoldDB" id="A0A2P2M027"/>
<sequence length="23" mass="2913">MAFLVPCCCWHSWTKWREMLERV</sequence>
<accession>A0A2P2M027</accession>
<reference evidence="1" key="1">
    <citation type="submission" date="2018-02" db="EMBL/GenBank/DDBJ databases">
        <title>Rhizophora mucronata_Transcriptome.</title>
        <authorList>
            <person name="Meera S.P."/>
            <person name="Sreeshan A."/>
            <person name="Augustine A."/>
        </authorList>
    </citation>
    <scope>NUCLEOTIDE SEQUENCE</scope>
    <source>
        <tissue evidence="1">Leaf</tissue>
    </source>
</reference>
<proteinExistence type="predicted"/>
<organism evidence="1">
    <name type="scientific">Rhizophora mucronata</name>
    <name type="common">Asiatic mangrove</name>
    <dbReference type="NCBI Taxonomy" id="61149"/>
    <lineage>
        <taxon>Eukaryota</taxon>
        <taxon>Viridiplantae</taxon>
        <taxon>Streptophyta</taxon>
        <taxon>Embryophyta</taxon>
        <taxon>Tracheophyta</taxon>
        <taxon>Spermatophyta</taxon>
        <taxon>Magnoliopsida</taxon>
        <taxon>eudicotyledons</taxon>
        <taxon>Gunneridae</taxon>
        <taxon>Pentapetalae</taxon>
        <taxon>rosids</taxon>
        <taxon>fabids</taxon>
        <taxon>Malpighiales</taxon>
        <taxon>Rhizophoraceae</taxon>
        <taxon>Rhizophora</taxon>
    </lineage>
</organism>
<dbReference type="EMBL" id="GGEC01043074">
    <property type="protein sequence ID" value="MBX23558.1"/>
    <property type="molecule type" value="Transcribed_RNA"/>
</dbReference>